<protein>
    <submittedName>
        <fullName evidence="1">Uncharacterized protein</fullName>
    </submittedName>
</protein>
<sequence length="167" mass="19907">MMGFSLVYWLEEHHSMSSFFKVNKYQRLDEDEYVTFKIPFYLPYQSNWEAARPVEGQIKQGDKYYELVEQKVENDTLYTVCKTDNNARFRFMELAEHINQHVKDSSNETPKKRPSLFKNILKEYTSLRTKHILFVVEWLPIRLVPSSYSENIVALAYDTHAPPPRFV</sequence>
<name>A0ABU5QG34_9BACT</name>
<dbReference type="EMBL" id="JAYFUM010000032">
    <property type="protein sequence ID" value="MEA5141786.1"/>
    <property type="molecule type" value="Genomic_DNA"/>
</dbReference>
<dbReference type="Proteomes" id="UP001302949">
    <property type="component" value="Unassembled WGS sequence"/>
</dbReference>
<proteinExistence type="predicted"/>
<accession>A0ABU5QG34</accession>
<evidence type="ECO:0000313" key="1">
    <source>
        <dbReference type="EMBL" id="MEA5141786.1"/>
    </source>
</evidence>
<evidence type="ECO:0000313" key="2">
    <source>
        <dbReference type="Proteomes" id="UP001302949"/>
    </source>
</evidence>
<dbReference type="RefSeq" id="WP_323298940.1">
    <property type="nucleotide sequence ID" value="NZ_JAYFUM010000032.1"/>
</dbReference>
<organism evidence="1 2">
    <name type="scientific">Arcicella rigui</name>
    <dbReference type="NCBI Taxonomy" id="797020"/>
    <lineage>
        <taxon>Bacteria</taxon>
        <taxon>Pseudomonadati</taxon>
        <taxon>Bacteroidota</taxon>
        <taxon>Cytophagia</taxon>
        <taxon>Cytophagales</taxon>
        <taxon>Flectobacillaceae</taxon>
        <taxon>Arcicella</taxon>
    </lineage>
</organism>
<comment type="caution">
    <text evidence="1">The sequence shown here is derived from an EMBL/GenBank/DDBJ whole genome shotgun (WGS) entry which is preliminary data.</text>
</comment>
<keyword evidence="2" id="KW-1185">Reference proteome</keyword>
<gene>
    <name evidence="1" type="ORF">VB248_21705</name>
</gene>
<reference evidence="1 2" key="1">
    <citation type="submission" date="2023-12" db="EMBL/GenBank/DDBJ databases">
        <title>Novel species of the genus Arcicella isolated from rivers.</title>
        <authorList>
            <person name="Lu H."/>
        </authorList>
    </citation>
    <scope>NUCLEOTIDE SEQUENCE [LARGE SCALE GENOMIC DNA]</scope>
    <source>
        <strain evidence="1 2">KCTC 23307</strain>
    </source>
</reference>